<evidence type="ECO:0000313" key="3">
    <source>
        <dbReference type="EMBL" id="KIY95256.1"/>
    </source>
</evidence>
<organism evidence="3 4">
    <name type="scientific">Monoraphidium neglectum</name>
    <dbReference type="NCBI Taxonomy" id="145388"/>
    <lineage>
        <taxon>Eukaryota</taxon>
        <taxon>Viridiplantae</taxon>
        <taxon>Chlorophyta</taxon>
        <taxon>core chlorophytes</taxon>
        <taxon>Chlorophyceae</taxon>
        <taxon>CS clade</taxon>
        <taxon>Sphaeropleales</taxon>
        <taxon>Selenastraceae</taxon>
        <taxon>Monoraphidium</taxon>
    </lineage>
</organism>
<dbReference type="RefSeq" id="XP_013894276.1">
    <property type="nucleotide sequence ID" value="XM_014038822.1"/>
</dbReference>
<evidence type="ECO:0000313" key="4">
    <source>
        <dbReference type="Proteomes" id="UP000054498"/>
    </source>
</evidence>
<dbReference type="GeneID" id="25730094"/>
<dbReference type="Proteomes" id="UP000054498">
    <property type="component" value="Unassembled WGS sequence"/>
</dbReference>
<evidence type="ECO:0000256" key="2">
    <source>
        <dbReference type="SAM" id="Phobius"/>
    </source>
</evidence>
<keyword evidence="2" id="KW-0812">Transmembrane</keyword>
<dbReference type="PANTHER" id="PTHR18966">
    <property type="entry name" value="IONOTROPIC GLUTAMATE RECEPTOR"/>
    <property type="match status" value="1"/>
</dbReference>
<dbReference type="Gene3D" id="3.40.190.10">
    <property type="entry name" value="Periplasmic binding protein-like II"/>
    <property type="match status" value="2"/>
</dbReference>
<feature type="transmembrane region" description="Helical" evidence="2">
    <location>
        <begin position="159"/>
        <end position="182"/>
    </location>
</feature>
<gene>
    <name evidence="3" type="ORF">MNEG_12705</name>
</gene>
<dbReference type="SUPFAM" id="SSF53850">
    <property type="entry name" value="Periplasmic binding protein-like II"/>
    <property type="match status" value="1"/>
</dbReference>
<feature type="region of interest" description="Disordered" evidence="1">
    <location>
        <begin position="395"/>
        <end position="423"/>
    </location>
</feature>
<dbReference type="KEGG" id="mng:MNEG_12705"/>
<feature type="transmembrane region" description="Helical" evidence="2">
    <location>
        <begin position="20"/>
        <end position="43"/>
    </location>
</feature>
<dbReference type="EMBL" id="KK103607">
    <property type="protein sequence ID" value="KIY95256.1"/>
    <property type="molecule type" value="Genomic_DNA"/>
</dbReference>
<dbReference type="InterPro" id="IPR015683">
    <property type="entry name" value="Ionotropic_Glu_rcpt"/>
</dbReference>
<sequence length="423" mass="44860">MAVEEPAHSLFSPFEALSWQLWLSLAATAVFVGGAVVCCDVAAKSVQRPALKRHHRGVVVVPPLLPAASLACAPSDAGANGAATAAALPAATPIANVVHVVPARAKQHQEEEPSDTWALRVLGVRKGEEEDVFRLLDVNLRRALLKFARMSDPPITTSLPAQAILFTYGILLIIIVAVYTAGTAARLTAAQLTGGIRGRDDLKGRAVGTWTDYQHRLSDQGIEAIGIKWDTIEDEGAMLNKLRKGSVAALVLNRNFVDYTASTQCEFAAVGLPFGVSDNVFGLALNMQAPLVEDINKAIREMVEEGRAERLRDIHVLRLGVAGCKRDGVRGGNTITLEQMAGLWVMMGLGVLVGSLILACLWLQRRRREFRGAGAKKLLAGARVGGSRLSLLARRSSRGERGGGGKVQAAAGVGGGAADDECC</sequence>
<keyword evidence="4" id="KW-1185">Reference proteome</keyword>
<proteinExistence type="predicted"/>
<evidence type="ECO:0000256" key="1">
    <source>
        <dbReference type="SAM" id="MobiDB-lite"/>
    </source>
</evidence>
<name>A0A0D2M1C1_9CHLO</name>
<feature type="transmembrane region" description="Helical" evidence="2">
    <location>
        <begin position="343"/>
        <end position="363"/>
    </location>
</feature>
<accession>A0A0D2M1C1</accession>
<dbReference type="OrthoDB" id="537665at2759"/>
<reference evidence="3 4" key="1">
    <citation type="journal article" date="2013" name="BMC Genomics">
        <title>Reconstruction of the lipid metabolism for the microalga Monoraphidium neglectum from its genome sequence reveals characteristics suitable for biofuel production.</title>
        <authorList>
            <person name="Bogen C."/>
            <person name="Al-Dilaimi A."/>
            <person name="Albersmeier A."/>
            <person name="Wichmann J."/>
            <person name="Grundmann M."/>
            <person name="Rupp O."/>
            <person name="Lauersen K.J."/>
            <person name="Blifernez-Klassen O."/>
            <person name="Kalinowski J."/>
            <person name="Goesmann A."/>
            <person name="Mussgnug J.H."/>
            <person name="Kruse O."/>
        </authorList>
    </citation>
    <scope>NUCLEOTIDE SEQUENCE [LARGE SCALE GENOMIC DNA]</scope>
    <source>
        <strain evidence="3 4">SAG 48.87</strain>
    </source>
</reference>
<keyword evidence="2" id="KW-0472">Membrane</keyword>
<protein>
    <submittedName>
        <fullName evidence="3">Uncharacterized protein</fullName>
    </submittedName>
</protein>
<keyword evidence="2" id="KW-1133">Transmembrane helix</keyword>
<dbReference type="AlphaFoldDB" id="A0A0D2M1C1"/>
<feature type="compositionally biased region" description="Gly residues" evidence="1">
    <location>
        <begin position="404"/>
        <end position="417"/>
    </location>
</feature>